<sequence length="755" mass="84079">MNIQIVLDPHSQVITTGDTITGRVLLDVRKRSNITAIHVKLRGYIRTSLLSENDMDTDTFKPYHDKHEFLRLSQTLLPPPQARKGFWGSSMALSAGQHDFPFEFKLPTTTTCGKKVQSEKGAETRKGCNRTPTHNERGLPPSFMQVSDEVEIAYCIKATATRPDLFKDNLQTNYHFNFRPIEQAWDPMPRLTSVKHQHQFDLQRITPSSETASPDDEYFPDMVRTAAPDRELASILVDARLPKPAILFCNHDVPLDITIRKVNAFSGQLYLQSLQVTLIGYTQIQTQAASRRKVDTWVVMSNCNLDIPIGYPEDAAGAHMALPPMLWRHKPVPASVTPSFDVCGVSRHYELEITLGLTYESPHTSRPGTVWLPLRQPVDMHPDFPALPSPANISMLAPSTIQPLLAVSLLPPTPIESDRKLKRIGCEIKDINDALRGGLDHGNGGVTCISGEKGVGKTGLAFAFLTTHLLSSSTTQAVLVDMTGTFDVLRLYNTILFQLRRHSAQNGIGTEQLESAAAEVLDRVKIMRVFDFVGMVEAVAEVRGKLESQKREQELREERPDPAPATVDVQSQELQRQESSRKLHRIRSIIPDSEDEEDDDVMLYDEAPDDEMPLDQPPERADTANEMETGLKHAAEDGKVGMIVIDNIAHVVGPMMKTNYVQAHTDLHILVTMQALTRQDAISLQSFSSISSLHVGSKSERVSVVEVLNDRYDNRVGRWAAFSVDEAGLIGGVDPQRGAERKQYRLPGFASKVVL</sequence>
<dbReference type="Gene3D" id="2.60.40.640">
    <property type="match status" value="1"/>
</dbReference>
<dbReference type="InterPro" id="IPR014752">
    <property type="entry name" value="Arrestin-like_C"/>
</dbReference>
<accession>A0ABR3SI15</accession>
<dbReference type="InterPro" id="IPR011021">
    <property type="entry name" value="Arrestin-like_N"/>
</dbReference>
<dbReference type="Proteomes" id="UP001521116">
    <property type="component" value="Unassembled WGS sequence"/>
</dbReference>
<dbReference type="PANTHER" id="PTHR11188">
    <property type="entry name" value="ARRESTIN DOMAIN CONTAINING PROTEIN"/>
    <property type="match status" value="1"/>
</dbReference>
<proteinExistence type="predicted"/>
<dbReference type="CDD" id="cd22952">
    <property type="entry name" value="ART10-like"/>
    <property type="match status" value="1"/>
</dbReference>
<dbReference type="InterPro" id="IPR050357">
    <property type="entry name" value="Arrestin_domain-protein"/>
</dbReference>
<dbReference type="Pfam" id="PF00339">
    <property type="entry name" value="Arrestin_N"/>
    <property type="match status" value="1"/>
</dbReference>
<dbReference type="InterPro" id="IPR014756">
    <property type="entry name" value="Ig_E-set"/>
</dbReference>
<dbReference type="Gene3D" id="3.40.50.300">
    <property type="entry name" value="P-loop containing nucleotide triphosphate hydrolases"/>
    <property type="match status" value="1"/>
</dbReference>
<dbReference type="InterPro" id="IPR027417">
    <property type="entry name" value="P-loop_NTPase"/>
</dbReference>
<keyword evidence="4" id="KW-1185">Reference proteome</keyword>
<name>A0ABR3SI15_9PEZI</name>
<evidence type="ECO:0000259" key="2">
    <source>
        <dbReference type="Pfam" id="PF00339"/>
    </source>
</evidence>
<feature type="region of interest" description="Disordered" evidence="1">
    <location>
        <begin position="548"/>
        <end position="599"/>
    </location>
</feature>
<feature type="domain" description="Arrestin-like N-terminal" evidence="2">
    <location>
        <begin position="4"/>
        <end position="169"/>
    </location>
</feature>
<dbReference type="PANTHER" id="PTHR11188:SF166">
    <property type="entry name" value="ARRESTIN (OR S-ANTIGEN), N-TERMINAL DOMAIN PROTEIN (AFU_ORTHOLOGUE AFUA_7G02050)"/>
    <property type="match status" value="1"/>
</dbReference>
<comment type="caution">
    <text evidence="3">The sequence shown here is derived from an EMBL/GenBank/DDBJ whole genome shotgun (WGS) entry which is preliminary data.</text>
</comment>
<feature type="compositionally biased region" description="Basic and acidic residues" evidence="1">
    <location>
        <begin position="548"/>
        <end position="561"/>
    </location>
</feature>
<evidence type="ECO:0000313" key="4">
    <source>
        <dbReference type="Proteomes" id="UP001521116"/>
    </source>
</evidence>
<evidence type="ECO:0000256" key="1">
    <source>
        <dbReference type="SAM" id="MobiDB-lite"/>
    </source>
</evidence>
<organism evidence="3 4">
    <name type="scientific">Neofusicoccum ribis</name>
    <dbReference type="NCBI Taxonomy" id="45134"/>
    <lineage>
        <taxon>Eukaryota</taxon>
        <taxon>Fungi</taxon>
        <taxon>Dikarya</taxon>
        <taxon>Ascomycota</taxon>
        <taxon>Pezizomycotina</taxon>
        <taxon>Dothideomycetes</taxon>
        <taxon>Dothideomycetes incertae sedis</taxon>
        <taxon>Botryosphaeriales</taxon>
        <taxon>Botryosphaeriaceae</taxon>
        <taxon>Neofusicoccum</taxon>
    </lineage>
</organism>
<dbReference type="SUPFAM" id="SSF52540">
    <property type="entry name" value="P-loop containing nucleoside triphosphate hydrolases"/>
    <property type="match status" value="1"/>
</dbReference>
<gene>
    <name evidence="3" type="ORF">SLS56_009190</name>
</gene>
<evidence type="ECO:0000313" key="3">
    <source>
        <dbReference type="EMBL" id="KAL1621411.1"/>
    </source>
</evidence>
<reference evidence="3 4" key="1">
    <citation type="submission" date="2024-02" db="EMBL/GenBank/DDBJ databases">
        <title>De novo assembly and annotation of 12 fungi associated with fruit tree decline syndrome in Ontario, Canada.</title>
        <authorList>
            <person name="Sulman M."/>
            <person name="Ellouze W."/>
            <person name="Ilyukhin E."/>
        </authorList>
    </citation>
    <scope>NUCLEOTIDE SEQUENCE [LARGE SCALE GENOMIC DNA]</scope>
    <source>
        <strain evidence="3 4">M1-105</strain>
    </source>
</reference>
<dbReference type="EMBL" id="JAJVDC020000150">
    <property type="protein sequence ID" value="KAL1621411.1"/>
    <property type="molecule type" value="Genomic_DNA"/>
</dbReference>
<protein>
    <recommendedName>
        <fullName evidence="2">Arrestin-like N-terminal domain-containing protein</fullName>
    </recommendedName>
</protein>
<dbReference type="SUPFAM" id="SSF81296">
    <property type="entry name" value="E set domains"/>
    <property type="match status" value="1"/>
</dbReference>